<reference evidence="5 6" key="1">
    <citation type="submission" date="2018-08" db="EMBL/GenBank/DDBJ databases">
        <title>Acidipila sp. 4G-K13, an acidobacterium isolated from forest soil.</title>
        <authorList>
            <person name="Gao Z.-H."/>
            <person name="Qiu L.-H."/>
        </authorList>
    </citation>
    <scope>NUCLEOTIDE SEQUENCE [LARGE SCALE GENOMIC DNA]</scope>
    <source>
        <strain evidence="5 6">4G-K13</strain>
    </source>
</reference>
<dbReference type="SUPFAM" id="SSF51395">
    <property type="entry name" value="FMN-linked oxidoreductases"/>
    <property type="match status" value="1"/>
</dbReference>
<evidence type="ECO:0000256" key="2">
    <source>
        <dbReference type="ARBA" id="ARBA00005979"/>
    </source>
</evidence>
<dbReference type="OrthoDB" id="9772736at2"/>
<proteinExistence type="inferred from homology"/>
<protein>
    <submittedName>
        <fullName evidence="5">Alkene reductase</fullName>
    </submittedName>
</protein>
<dbReference type="InterPro" id="IPR001155">
    <property type="entry name" value="OxRdtase_FMN_N"/>
</dbReference>
<dbReference type="NCBIfam" id="NF007899">
    <property type="entry name" value="PRK10605.1"/>
    <property type="match status" value="1"/>
</dbReference>
<dbReference type="GO" id="GO:0005829">
    <property type="term" value="C:cytosol"/>
    <property type="evidence" value="ECO:0007669"/>
    <property type="project" value="UniProtKB-ARBA"/>
</dbReference>
<evidence type="ECO:0000256" key="3">
    <source>
        <dbReference type="ARBA" id="ARBA00023002"/>
    </source>
</evidence>
<dbReference type="Gene3D" id="3.20.20.70">
    <property type="entry name" value="Aldolase class I"/>
    <property type="match status" value="1"/>
</dbReference>
<evidence type="ECO:0000259" key="4">
    <source>
        <dbReference type="Pfam" id="PF00724"/>
    </source>
</evidence>
<sequence length="374" mass="40558">MSNYPRLFSPLRVGALALKHRVVMAPLTRMRSEQPGDVPTDLMATYYGQRASEGGLIISEATQISLQGKGYPGAPGIHSQEQVEGWKKIVQAVHAKGGFIFLQLWHVGRISHSSLHPEEGLPVAPSAIAPSVGETFDAHFGRVPFETPRALTLEEIPGLIATYRQAAENAKAAGFDGVEVHSANGYLLEEFLEDRTNRRTDIYGGSIENRARLLFEVVDTAIDVWGKDRVGVRLSPYGTFGDIADSDPVALFTYVLKGLSEKGIAYAHVIEPRTSGSGGGAPTNHDAPRTAKIFRGAFQGVFLSTGGYTAEEAEETLRDNYADAIGFGRPFIANPDLPERFRRNTTLNAPDRSTFYGGTEKGYTDYPAIEAAGV</sequence>
<dbReference type="PANTHER" id="PTHR22893">
    <property type="entry name" value="NADH OXIDOREDUCTASE-RELATED"/>
    <property type="match status" value="1"/>
</dbReference>
<evidence type="ECO:0000313" key="6">
    <source>
        <dbReference type="Proteomes" id="UP000264702"/>
    </source>
</evidence>
<dbReference type="InterPro" id="IPR013785">
    <property type="entry name" value="Aldolase_TIM"/>
</dbReference>
<accession>A0A372IPU1</accession>
<dbReference type="GO" id="GO:0010181">
    <property type="term" value="F:FMN binding"/>
    <property type="evidence" value="ECO:0007669"/>
    <property type="project" value="InterPro"/>
</dbReference>
<dbReference type="FunFam" id="3.20.20.70:FF:000059">
    <property type="entry name" value="N-ethylmaleimide reductase, FMN-linked"/>
    <property type="match status" value="1"/>
</dbReference>
<dbReference type="CDD" id="cd02933">
    <property type="entry name" value="OYE_like_FMN"/>
    <property type="match status" value="1"/>
</dbReference>
<organism evidence="5 6">
    <name type="scientific">Paracidobacterium acidisoli</name>
    <dbReference type="NCBI Taxonomy" id="2303751"/>
    <lineage>
        <taxon>Bacteria</taxon>
        <taxon>Pseudomonadati</taxon>
        <taxon>Acidobacteriota</taxon>
        <taxon>Terriglobia</taxon>
        <taxon>Terriglobales</taxon>
        <taxon>Acidobacteriaceae</taxon>
        <taxon>Paracidobacterium</taxon>
    </lineage>
</organism>
<keyword evidence="6" id="KW-1185">Reference proteome</keyword>
<dbReference type="PANTHER" id="PTHR22893:SF98">
    <property type="entry name" value="OXIDOREDUCTASE"/>
    <property type="match status" value="1"/>
</dbReference>
<comment type="similarity">
    <text evidence="2">Belongs to the NADH:flavin oxidoreductase/NADH oxidase family.</text>
</comment>
<dbReference type="AlphaFoldDB" id="A0A372IPU1"/>
<evidence type="ECO:0000256" key="1">
    <source>
        <dbReference type="ARBA" id="ARBA00001917"/>
    </source>
</evidence>
<dbReference type="Pfam" id="PF00724">
    <property type="entry name" value="Oxidored_FMN"/>
    <property type="match status" value="1"/>
</dbReference>
<comment type="caution">
    <text evidence="5">The sequence shown here is derived from an EMBL/GenBank/DDBJ whole genome shotgun (WGS) entry which is preliminary data.</text>
</comment>
<dbReference type="RefSeq" id="WP_117299150.1">
    <property type="nucleotide sequence ID" value="NZ_QVQT02000003.1"/>
</dbReference>
<evidence type="ECO:0000313" key="5">
    <source>
        <dbReference type="EMBL" id="RFU16982.1"/>
    </source>
</evidence>
<dbReference type="GO" id="GO:0016628">
    <property type="term" value="F:oxidoreductase activity, acting on the CH-CH group of donors, NAD or NADP as acceptor"/>
    <property type="evidence" value="ECO:0007669"/>
    <property type="project" value="UniProtKB-ARBA"/>
</dbReference>
<feature type="domain" description="NADH:flavin oxidoreductase/NADH oxidase N-terminal" evidence="4">
    <location>
        <begin position="7"/>
        <end position="346"/>
    </location>
</feature>
<dbReference type="Proteomes" id="UP000264702">
    <property type="component" value="Unassembled WGS sequence"/>
</dbReference>
<dbReference type="InterPro" id="IPR045247">
    <property type="entry name" value="Oye-like"/>
</dbReference>
<keyword evidence="3" id="KW-0560">Oxidoreductase</keyword>
<comment type="cofactor">
    <cofactor evidence="1">
        <name>FMN</name>
        <dbReference type="ChEBI" id="CHEBI:58210"/>
    </cofactor>
</comment>
<gene>
    <name evidence="5" type="ORF">D0Y96_09705</name>
</gene>
<dbReference type="EMBL" id="QVQT01000003">
    <property type="protein sequence ID" value="RFU16982.1"/>
    <property type="molecule type" value="Genomic_DNA"/>
</dbReference>
<name>A0A372IPU1_9BACT</name>